<dbReference type="Proteomes" id="UP001341840">
    <property type="component" value="Unassembled WGS sequence"/>
</dbReference>
<dbReference type="EMBL" id="JASCZI010000181">
    <property type="protein sequence ID" value="MED6109775.1"/>
    <property type="molecule type" value="Genomic_DNA"/>
</dbReference>
<evidence type="ECO:0000256" key="1">
    <source>
        <dbReference type="SAM" id="MobiDB-lite"/>
    </source>
</evidence>
<dbReference type="PANTHER" id="PTHR38940">
    <property type="entry name" value="PLUS3 DOMAIN-CONTAINING PROTEIN"/>
    <property type="match status" value="1"/>
</dbReference>
<comment type="caution">
    <text evidence="2">The sequence shown here is derived from an EMBL/GenBank/DDBJ whole genome shotgun (WGS) entry which is preliminary data.</text>
</comment>
<feature type="region of interest" description="Disordered" evidence="1">
    <location>
        <begin position="152"/>
        <end position="191"/>
    </location>
</feature>
<protein>
    <submittedName>
        <fullName evidence="2">Uncharacterized protein</fullName>
    </submittedName>
</protein>
<evidence type="ECO:0000313" key="2">
    <source>
        <dbReference type="EMBL" id="MED6109775.1"/>
    </source>
</evidence>
<sequence>MSTESKTVKAENDFKLVVNYSEQCVWKHLKNDTSGAGAGANAASRVDMSLSAIDPLSEIVWSPNKGFSLNCVDSSFANNTNTNLYQDVRPSSMVFALLHGVTTAGISDHDLPIHDVFVNPITVICAKSGHSPSRAITPECQAVKEHDTGEYLTQEDNKPNPSMEENSSPRKLFNGGMDLSSKAPTEKLESTADNDLQTLNNCEELLLKGKKRCKLQQQLTNGGKRFKKQTQEISCSRSIKVPEASHSRSRINQDSSSFMNLVSNMMKGFSQSAANPEAKSTGFKSDFKCMSCPIKSLQGLDATPISCCAENNNSLCKQYLQPKELEVKIRPMNFHSSHENRTNKKAIALDSSPTIQDQKVMDNMLNKSYTSGGIWMNRFLPKSSAQLITFDNSVLPNSHKNFSYPRETKEQCVEDDHFLKRDASITPFPGFRDSEPMATMFARRLGAFRHIPRDATDNLPQRHQI</sequence>
<proteinExistence type="predicted"/>
<keyword evidence="3" id="KW-1185">Reference proteome</keyword>
<evidence type="ECO:0000313" key="3">
    <source>
        <dbReference type="Proteomes" id="UP001341840"/>
    </source>
</evidence>
<gene>
    <name evidence="2" type="ORF">PIB30_036718</name>
</gene>
<reference evidence="2 3" key="1">
    <citation type="journal article" date="2023" name="Plants (Basel)">
        <title>Bridging the Gap: Combining Genomics and Transcriptomics Approaches to Understand Stylosanthes scabra, an Orphan Legume from the Brazilian Caatinga.</title>
        <authorList>
            <person name="Ferreira-Neto J.R.C."/>
            <person name="da Silva M.D."/>
            <person name="Binneck E."/>
            <person name="de Melo N.F."/>
            <person name="da Silva R.H."/>
            <person name="de Melo A.L.T.M."/>
            <person name="Pandolfi V."/>
            <person name="Bustamante F.O."/>
            <person name="Brasileiro-Vidal A.C."/>
            <person name="Benko-Iseppon A.M."/>
        </authorList>
    </citation>
    <scope>NUCLEOTIDE SEQUENCE [LARGE SCALE GENOMIC DNA]</scope>
    <source>
        <tissue evidence="2">Leaves</tissue>
    </source>
</reference>
<dbReference type="PANTHER" id="PTHR38940:SF5">
    <property type="match status" value="1"/>
</dbReference>
<accession>A0ABU6QDU6</accession>
<name>A0ABU6QDU6_9FABA</name>
<organism evidence="2 3">
    <name type="scientific">Stylosanthes scabra</name>
    <dbReference type="NCBI Taxonomy" id="79078"/>
    <lineage>
        <taxon>Eukaryota</taxon>
        <taxon>Viridiplantae</taxon>
        <taxon>Streptophyta</taxon>
        <taxon>Embryophyta</taxon>
        <taxon>Tracheophyta</taxon>
        <taxon>Spermatophyta</taxon>
        <taxon>Magnoliopsida</taxon>
        <taxon>eudicotyledons</taxon>
        <taxon>Gunneridae</taxon>
        <taxon>Pentapetalae</taxon>
        <taxon>rosids</taxon>
        <taxon>fabids</taxon>
        <taxon>Fabales</taxon>
        <taxon>Fabaceae</taxon>
        <taxon>Papilionoideae</taxon>
        <taxon>50 kb inversion clade</taxon>
        <taxon>dalbergioids sensu lato</taxon>
        <taxon>Dalbergieae</taxon>
        <taxon>Pterocarpus clade</taxon>
        <taxon>Stylosanthes</taxon>
    </lineage>
</organism>